<feature type="domain" description="DUF8042" evidence="1">
    <location>
        <begin position="4"/>
        <end position="112"/>
    </location>
</feature>
<dbReference type="RefSeq" id="WP_317049612.1">
    <property type="nucleotide sequence ID" value="NZ_CAMRXC010000240.1"/>
</dbReference>
<dbReference type="AlphaFoldDB" id="A0AAD1YEM7"/>
<sequence>MEFKEILTTVDSYLYNLKNGIKQICDLIQEGKEYEAINILPQAAEGLQWVDEALNATEASHNGKLTLEEINDFIEEINEALENEDYILVGDIFNYEIIPILENLHDSIKNYL</sequence>
<accession>A0AAD1YEM7</accession>
<name>A0AAD1YEM7_9CLOT</name>
<gene>
    <name evidence="2" type="ORF">CNEO2_10084</name>
</gene>
<reference evidence="2" key="1">
    <citation type="submission" date="2022-10" db="EMBL/GenBank/DDBJ databases">
        <authorList>
            <person name="Aires J."/>
            <person name="Mesa V."/>
        </authorList>
    </citation>
    <scope>NUCLEOTIDE SEQUENCE</scope>
    <source>
        <strain evidence="2">Clostridium neonatale JD116</strain>
    </source>
</reference>
<dbReference type="Pfam" id="PF26154">
    <property type="entry name" value="DUF8042"/>
    <property type="match status" value="1"/>
</dbReference>
<evidence type="ECO:0000259" key="1">
    <source>
        <dbReference type="Pfam" id="PF26154"/>
    </source>
</evidence>
<evidence type="ECO:0000313" key="3">
    <source>
        <dbReference type="Proteomes" id="UP001189143"/>
    </source>
</evidence>
<proteinExistence type="predicted"/>
<dbReference type="Proteomes" id="UP001189143">
    <property type="component" value="Unassembled WGS sequence"/>
</dbReference>
<dbReference type="InterPro" id="IPR058355">
    <property type="entry name" value="DUF8042"/>
</dbReference>
<organism evidence="2 3">
    <name type="scientific">Clostridium neonatale</name>
    <dbReference type="NCBI Taxonomy" id="137838"/>
    <lineage>
        <taxon>Bacteria</taxon>
        <taxon>Bacillati</taxon>
        <taxon>Bacillota</taxon>
        <taxon>Clostridia</taxon>
        <taxon>Eubacteriales</taxon>
        <taxon>Clostridiaceae</taxon>
        <taxon>Clostridium</taxon>
    </lineage>
</organism>
<comment type="caution">
    <text evidence="2">The sequence shown here is derived from an EMBL/GenBank/DDBJ whole genome shotgun (WGS) entry which is preliminary data.</text>
</comment>
<protein>
    <recommendedName>
        <fullName evidence="1">DUF8042 domain-containing protein</fullName>
    </recommendedName>
</protein>
<dbReference type="EMBL" id="CAMTCP010000111">
    <property type="protein sequence ID" value="CAI3560088.1"/>
    <property type="molecule type" value="Genomic_DNA"/>
</dbReference>
<evidence type="ECO:0000313" key="2">
    <source>
        <dbReference type="EMBL" id="CAI3560088.1"/>
    </source>
</evidence>